<comment type="subcellular location">
    <subcellularLocation>
        <location evidence="4 5">Nucleus</location>
    </subcellularLocation>
</comment>
<keyword evidence="3 4" id="KW-0539">Nucleus</keyword>
<dbReference type="InterPro" id="IPR001356">
    <property type="entry name" value="HD"/>
</dbReference>
<evidence type="ECO:0000256" key="3">
    <source>
        <dbReference type="ARBA" id="ARBA00023242"/>
    </source>
</evidence>
<evidence type="ECO:0000256" key="5">
    <source>
        <dbReference type="RuleBase" id="RU000682"/>
    </source>
</evidence>
<evidence type="ECO:0000256" key="4">
    <source>
        <dbReference type="PROSITE-ProRule" id="PRU00108"/>
    </source>
</evidence>
<dbReference type="InterPro" id="IPR020479">
    <property type="entry name" value="HD_metazoa"/>
</dbReference>
<dbReference type="GO" id="GO:0005634">
    <property type="term" value="C:nucleus"/>
    <property type="evidence" value="ECO:0007669"/>
    <property type="project" value="UniProtKB-SubCell"/>
</dbReference>
<gene>
    <name evidence="9" type="primary">LOC106158639</name>
</gene>
<dbReference type="PANTHER" id="PTHR24335">
    <property type="entry name" value="MOTOR NEURON AND PANCREAS HOMEOBOX PROTEIN"/>
    <property type="match status" value="1"/>
</dbReference>
<evidence type="ECO:0000256" key="6">
    <source>
        <dbReference type="SAM" id="MobiDB-lite"/>
    </source>
</evidence>
<dbReference type="SMART" id="SM00389">
    <property type="entry name" value="HOX"/>
    <property type="match status" value="1"/>
</dbReference>
<dbReference type="InterPro" id="IPR042768">
    <property type="entry name" value="MNX1/Ceh-12"/>
</dbReference>
<dbReference type="Pfam" id="PF00046">
    <property type="entry name" value="Homeodomain"/>
    <property type="match status" value="1"/>
</dbReference>
<feature type="domain" description="Homeobox" evidence="7">
    <location>
        <begin position="212"/>
        <end position="272"/>
    </location>
</feature>
<dbReference type="GO" id="GO:0007417">
    <property type="term" value="P:central nervous system development"/>
    <property type="evidence" value="ECO:0007669"/>
    <property type="project" value="TreeGrafter"/>
</dbReference>
<name>A0A1S3HVX2_LINAN</name>
<evidence type="ECO:0000259" key="7">
    <source>
        <dbReference type="PROSITE" id="PS50071"/>
    </source>
</evidence>
<keyword evidence="2 4" id="KW-0371">Homeobox</keyword>
<dbReference type="OrthoDB" id="6159439at2759"/>
<evidence type="ECO:0000313" key="8">
    <source>
        <dbReference type="Proteomes" id="UP000085678"/>
    </source>
</evidence>
<dbReference type="InterPro" id="IPR017970">
    <property type="entry name" value="Homeobox_CS"/>
</dbReference>
<evidence type="ECO:0000256" key="1">
    <source>
        <dbReference type="ARBA" id="ARBA00023125"/>
    </source>
</evidence>
<feature type="region of interest" description="Disordered" evidence="6">
    <location>
        <begin position="16"/>
        <end position="102"/>
    </location>
</feature>
<dbReference type="SUPFAM" id="SSF46689">
    <property type="entry name" value="Homeodomain-like"/>
    <property type="match status" value="1"/>
</dbReference>
<dbReference type="GO" id="GO:1990837">
    <property type="term" value="F:sequence-specific double-stranded DNA binding"/>
    <property type="evidence" value="ECO:0007669"/>
    <property type="project" value="TreeGrafter"/>
</dbReference>
<proteinExistence type="predicted"/>
<feature type="compositionally biased region" description="Polar residues" evidence="6">
    <location>
        <begin position="305"/>
        <end position="314"/>
    </location>
</feature>
<keyword evidence="1 4" id="KW-0238">DNA-binding</keyword>
<dbReference type="Proteomes" id="UP000085678">
    <property type="component" value="Unplaced"/>
</dbReference>
<feature type="compositionally biased region" description="Basic and acidic residues" evidence="6">
    <location>
        <begin position="280"/>
        <end position="304"/>
    </location>
</feature>
<dbReference type="Gene3D" id="1.10.10.60">
    <property type="entry name" value="Homeodomain-like"/>
    <property type="match status" value="1"/>
</dbReference>
<evidence type="ECO:0000313" key="9">
    <source>
        <dbReference type="RefSeq" id="XP_013390168.1"/>
    </source>
</evidence>
<keyword evidence="8" id="KW-1185">Reference proteome</keyword>
<dbReference type="AlphaFoldDB" id="A0A1S3HVX2"/>
<dbReference type="InterPro" id="IPR009057">
    <property type="entry name" value="Homeodomain-like_sf"/>
</dbReference>
<dbReference type="FunCoup" id="A0A1S3HVX2">
    <property type="interactions" value="26"/>
</dbReference>
<dbReference type="KEGG" id="lak:106158639"/>
<accession>A0A1S3HVX2</accession>
<feature type="DNA-binding region" description="Homeobox" evidence="4">
    <location>
        <begin position="214"/>
        <end position="273"/>
    </location>
</feature>
<organism evidence="8 9">
    <name type="scientific">Lingula anatina</name>
    <name type="common">Brachiopod</name>
    <name type="synonym">Lingula unguis</name>
    <dbReference type="NCBI Taxonomy" id="7574"/>
    <lineage>
        <taxon>Eukaryota</taxon>
        <taxon>Metazoa</taxon>
        <taxon>Spiralia</taxon>
        <taxon>Lophotrochozoa</taxon>
        <taxon>Brachiopoda</taxon>
        <taxon>Linguliformea</taxon>
        <taxon>Lingulata</taxon>
        <taxon>Lingulida</taxon>
        <taxon>Linguloidea</taxon>
        <taxon>Lingulidae</taxon>
        <taxon>Lingula</taxon>
    </lineage>
</organism>
<dbReference type="PRINTS" id="PR00024">
    <property type="entry name" value="HOMEOBOX"/>
</dbReference>
<dbReference type="GO" id="GO:0048812">
    <property type="term" value="P:neuron projection morphogenesis"/>
    <property type="evidence" value="ECO:0007669"/>
    <property type="project" value="TreeGrafter"/>
</dbReference>
<feature type="region of interest" description="Disordered" evidence="6">
    <location>
        <begin position="134"/>
        <end position="160"/>
    </location>
</feature>
<feature type="compositionally biased region" description="Low complexity" evidence="6">
    <location>
        <begin position="144"/>
        <end position="159"/>
    </location>
</feature>
<dbReference type="GO" id="GO:0000981">
    <property type="term" value="F:DNA-binding transcription factor activity, RNA polymerase II-specific"/>
    <property type="evidence" value="ECO:0007669"/>
    <property type="project" value="InterPro"/>
</dbReference>
<dbReference type="STRING" id="7574.A0A1S3HVX2"/>
<dbReference type="CDD" id="cd00086">
    <property type="entry name" value="homeodomain"/>
    <property type="match status" value="1"/>
</dbReference>
<sequence>MMEKPKSFSIDALLAKSDKGHSGLAGRSPKEVEVDVTTYDMDSPDHLTGHGGTSPRSNASSSRGSTPQNPRETMSRGGGVGMDSDSDKESCSPQSGFIPRPGLLPLNPNLGIPQQGSPGFLPAGFYLGHHMFPFNGQSPPGPQGLPSGHPPSSSGGVSLNGSAFHTPVEQLYKMAQASQNLQLEWWARAAQNGLFMPRVTDYNGNSPTSLLGKTRRPRTAFTSQQLLELERQFKMNKYLSRPKRFEVATSLCLTETQVKIWFQNRRMKWKRSKKAVVETKTKQQELNKTDKGDREVTKLADHVGSKSNSSNNKTIRIPHEEVSGGSGKKTGTPSDSRNGDKHCR</sequence>
<dbReference type="PANTHER" id="PTHR24335:SF4">
    <property type="entry name" value="EXTRA-EXTRA"/>
    <property type="match status" value="1"/>
</dbReference>
<dbReference type="PROSITE" id="PS00027">
    <property type="entry name" value="HOMEOBOX_1"/>
    <property type="match status" value="1"/>
</dbReference>
<reference evidence="9" key="1">
    <citation type="submission" date="2025-08" db="UniProtKB">
        <authorList>
            <consortium name="RefSeq"/>
        </authorList>
    </citation>
    <scope>IDENTIFICATION</scope>
    <source>
        <tissue evidence="9">Gonads</tissue>
    </source>
</reference>
<dbReference type="RefSeq" id="XP_013390168.1">
    <property type="nucleotide sequence ID" value="XM_013534714.1"/>
</dbReference>
<dbReference type="InParanoid" id="A0A1S3HVX2"/>
<feature type="compositionally biased region" description="Low complexity" evidence="6">
    <location>
        <begin position="53"/>
        <end position="67"/>
    </location>
</feature>
<protein>
    <submittedName>
        <fullName evidence="9">Motor neuron and pancreas homeobox protein 1</fullName>
    </submittedName>
</protein>
<dbReference type="PROSITE" id="PS50071">
    <property type="entry name" value="HOMEOBOX_2"/>
    <property type="match status" value="1"/>
</dbReference>
<feature type="region of interest" description="Disordered" evidence="6">
    <location>
        <begin position="280"/>
        <end position="344"/>
    </location>
</feature>
<evidence type="ECO:0000256" key="2">
    <source>
        <dbReference type="ARBA" id="ARBA00023155"/>
    </source>
</evidence>
<dbReference type="GeneID" id="106158639"/>